<comment type="caution">
    <text evidence="4">The sequence shown here is derived from an EMBL/GenBank/DDBJ whole genome shotgun (WGS) entry which is preliminary data.</text>
</comment>
<evidence type="ECO:0000256" key="2">
    <source>
        <dbReference type="ARBA" id="ARBA00023239"/>
    </source>
</evidence>
<evidence type="ECO:0000259" key="3">
    <source>
        <dbReference type="SMART" id="SM01007"/>
    </source>
</evidence>
<protein>
    <submittedName>
        <fullName evidence="4">Class II aldolase/adducin family protein</fullName>
    </submittedName>
</protein>
<dbReference type="InterPro" id="IPR050197">
    <property type="entry name" value="Aldolase_class_II_sugar_metab"/>
</dbReference>
<dbReference type="PANTHER" id="PTHR22789:SF0">
    <property type="entry name" value="3-OXO-TETRONATE 4-PHOSPHATE DECARBOXYLASE-RELATED"/>
    <property type="match status" value="1"/>
</dbReference>
<keyword evidence="1" id="KW-0479">Metal-binding</keyword>
<evidence type="ECO:0000313" key="5">
    <source>
        <dbReference type="Proteomes" id="UP001474181"/>
    </source>
</evidence>
<proteinExistence type="predicted"/>
<organism evidence="4 5">
    <name type="scientific">Streptomyces hyaluromycini</name>
    <dbReference type="NCBI Taxonomy" id="1377993"/>
    <lineage>
        <taxon>Bacteria</taxon>
        <taxon>Bacillati</taxon>
        <taxon>Actinomycetota</taxon>
        <taxon>Actinomycetes</taxon>
        <taxon>Kitasatosporales</taxon>
        <taxon>Streptomycetaceae</taxon>
        <taxon>Streptomyces</taxon>
    </lineage>
</organism>
<evidence type="ECO:0000256" key="1">
    <source>
        <dbReference type="ARBA" id="ARBA00022723"/>
    </source>
</evidence>
<dbReference type="SUPFAM" id="SSF53639">
    <property type="entry name" value="AraD/HMP-PK domain-like"/>
    <property type="match status" value="1"/>
</dbReference>
<name>A0ABV1X1C6_9ACTN</name>
<dbReference type="Proteomes" id="UP001474181">
    <property type="component" value="Unassembled WGS sequence"/>
</dbReference>
<dbReference type="RefSeq" id="WP_350783840.1">
    <property type="nucleotide sequence ID" value="NZ_JBEPEK010000201.1"/>
</dbReference>
<dbReference type="Pfam" id="PF00596">
    <property type="entry name" value="Aldolase_II"/>
    <property type="match status" value="1"/>
</dbReference>
<accession>A0ABV1X1C6</accession>
<dbReference type="Gene3D" id="3.40.225.10">
    <property type="entry name" value="Class II aldolase/adducin N-terminal domain"/>
    <property type="match status" value="1"/>
</dbReference>
<dbReference type="InterPro" id="IPR036409">
    <property type="entry name" value="Aldolase_II/adducin_N_sf"/>
</dbReference>
<dbReference type="PANTHER" id="PTHR22789">
    <property type="entry name" value="FUCULOSE PHOSPHATE ALDOLASE"/>
    <property type="match status" value="1"/>
</dbReference>
<feature type="domain" description="Class II aldolase/adducin N-terminal" evidence="3">
    <location>
        <begin position="18"/>
        <end position="189"/>
    </location>
</feature>
<sequence>MTTVGETAAATGTAPVATALVEAAHVLAGLGLVTAFGHVSVRHGNSVLITPPKELDLVVRDELVEIPLTADALPAGAPPEAWGHLAVYRARPDVTAVARAQPEAILAAGAVTDRIAVLHGQAAWLGASIPVHDDARLLRSAERAERAARTLGTSDALVLRGNGALTAGAAPGIAVTRMWLLDAACRIHLAAHGAGPVTALSSEEITAWRAAAPPLLERLWRHLRRTAKTA</sequence>
<dbReference type="SMART" id="SM01007">
    <property type="entry name" value="Aldolase_II"/>
    <property type="match status" value="1"/>
</dbReference>
<evidence type="ECO:0000313" key="4">
    <source>
        <dbReference type="EMBL" id="MER7182815.1"/>
    </source>
</evidence>
<dbReference type="InterPro" id="IPR001303">
    <property type="entry name" value="Aldolase_II/adducin_N"/>
</dbReference>
<keyword evidence="5" id="KW-1185">Reference proteome</keyword>
<reference evidence="4 5" key="1">
    <citation type="submission" date="2024-06" db="EMBL/GenBank/DDBJ databases">
        <title>The Natural Products Discovery Center: Release of the First 8490 Sequenced Strains for Exploring Actinobacteria Biosynthetic Diversity.</title>
        <authorList>
            <person name="Kalkreuter E."/>
            <person name="Kautsar S.A."/>
            <person name="Yang D."/>
            <person name="Bader C.D."/>
            <person name="Teijaro C.N."/>
            <person name="Fluegel L."/>
            <person name="Davis C.M."/>
            <person name="Simpson J.R."/>
            <person name="Lauterbach L."/>
            <person name="Steele A.D."/>
            <person name="Gui C."/>
            <person name="Meng S."/>
            <person name="Li G."/>
            <person name="Viehrig K."/>
            <person name="Ye F."/>
            <person name="Su P."/>
            <person name="Kiefer A.F."/>
            <person name="Nichols A."/>
            <person name="Cepeda A.J."/>
            <person name="Yan W."/>
            <person name="Fan B."/>
            <person name="Jiang Y."/>
            <person name="Adhikari A."/>
            <person name="Zheng C.-J."/>
            <person name="Schuster L."/>
            <person name="Cowan T.M."/>
            <person name="Smanski M.J."/>
            <person name="Chevrette M.G."/>
            <person name="De Carvalho L.P.S."/>
            <person name="Shen B."/>
        </authorList>
    </citation>
    <scope>NUCLEOTIDE SEQUENCE [LARGE SCALE GENOMIC DNA]</scope>
    <source>
        <strain evidence="4 5">NPDC000234</strain>
    </source>
</reference>
<keyword evidence="2" id="KW-0456">Lyase</keyword>
<gene>
    <name evidence="4" type="ORF">ABT404_25640</name>
</gene>
<dbReference type="EMBL" id="JBEPEK010000201">
    <property type="protein sequence ID" value="MER7182815.1"/>
    <property type="molecule type" value="Genomic_DNA"/>
</dbReference>